<name>A0A4Y9YD71_9APHY</name>
<dbReference type="GO" id="GO:0004784">
    <property type="term" value="F:superoxide dismutase activity"/>
    <property type="evidence" value="ECO:0007669"/>
    <property type="project" value="InterPro"/>
</dbReference>
<dbReference type="Pfam" id="PF02777">
    <property type="entry name" value="Sod_Fe_C"/>
    <property type="match status" value="2"/>
</dbReference>
<dbReference type="Proteomes" id="UP000298390">
    <property type="component" value="Unassembled WGS sequence"/>
</dbReference>
<dbReference type="SUPFAM" id="SSF54719">
    <property type="entry name" value="Fe,Mn superoxide dismutase (SOD), C-terminal domain"/>
    <property type="match status" value="1"/>
</dbReference>
<dbReference type="RefSeq" id="XP_047784540.1">
    <property type="nucleotide sequence ID" value="XM_047916370.1"/>
</dbReference>
<evidence type="ECO:0000256" key="1">
    <source>
        <dbReference type="ARBA" id="ARBA00037226"/>
    </source>
</evidence>
<keyword evidence="7" id="KW-1185">Reference proteome</keyword>
<accession>A0A4Y9YD71</accession>
<reference evidence="5 6" key="1">
    <citation type="submission" date="2019-01" db="EMBL/GenBank/DDBJ databases">
        <title>Genome sequencing of the rare red list fungi Fomitopsis rosea.</title>
        <authorList>
            <person name="Buettner E."/>
            <person name="Kellner H."/>
        </authorList>
    </citation>
    <scope>NUCLEOTIDE SEQUENCE [LARGE SCALE GENOMIC DNA]</scope>
    <source>
        <strain evidence="5 6">DSM 105464</strain>
    </source>
</reference>
<dbReference type="SUPFAM" id="SSF46609">
    <property type="entry name" value="Fe,Mn superoxide dismutase (SOD), N-terminal domain"/>
    <property type="match status" value="1"/>
</dbReference>
<dbReference type="AlphaFoldDB" id="A0A4Y9YD71"/>
<dbReference type="Gene3D" id="3.55.40.20">
    <property type="entry name" value="Iron/manganese superoxide dismutase, C-terminal domain"/>
    <property type="match status" value="1"/>
</dbReference>
<reference evidence="4 7" key="2">
    <citation type="journal article" date="2021" name="Environ. Microbiol.">
        <title>Gene family expansions and transcriptome signatures uncover fungal adaptations to wood decay.</title>
        <authorList>
            <person name="Hage H."/>
            <person name="Miyauchi S."/>
            <person name="Viragh M."/>
            <person name="Drula E."/>
            <person name="Min B."/>
            <person name="Chaduli D."/>
            <person name="Navarro D."/>
            <person name="Favel A."/>
            <person name="Norest M."/>
            <person name="Lesage-Meessen L."/>
            <person name="Balint B."/>
            <person name="Merenyi Z."/>
            <person name="de Eugenio L."/>
            <person name="Morin E."/>
            <person name="Martinez A.T."/>
            <person name="Baldrian P."/>
            <person name="Stursova M."/>
            <person name="Martinez M.J."/>
            <person name="Novotny C."/>
            <person name="Magnuson J.K."/>
            <person name="Spatafora J.W."/>
            <person name="Maurice S."/>
            <person name="Pangilinan J."/>
            <person name="Andreopoulos W."/>
            <person name="LaButti K."/>
            <person name="Hundley H."/>
            <person name="Na H."/>
            <person name="Kuo A."/>
            <person name="Barry K."/>
            <person name="Lipzen A."/>
            <person name="Henrissat B."/>
            <person name="Riley R."/>
            <person name="Ahrendt S."/>
            <person name="Nagy L.G."/>
            <person name="Grigoriev I.V."/>
            <person name="Martin F."/>
            <person name="Rosso M.N."/>
        </authorList>
    </citation>
    <scope>NUCLEOTIDE SEQUENCE [LARGE SCALE GENOMIC DNA]</scope>
    <source>
        <strain evidence="4 7">CIRM-BRFM 1785</strain>
    </source>
</reference>
<protein>
    <recommendedName>
        <fullName evidence="3">Manganese/iron superoxide dismutase C-terminal domain-containing protein</fullName>
    </recommendedName>
</protein>
<sequence length="356" mass="39098">MLPLGLRLGATSSRGAARLVPACKHGRWVRSRKYHERKALPYPIENGLGKFLSPASLKVIASDYQNGLLDRLNDQVRGTVLENKSVVQTAIEAARDPHKVLEFDYACEALNNSFFLESLKPPADGALSNEDALGSQNTVFSAIKDQYGSMEQFQSNFSAAILGMFSSGWLYCVVDNVGEIAFYPIFGAGTLLIRSGEYQLRREKIVGEIIARGLRLGQTSPAPATGAETAESPIASSPVSGVSQNPLSTPPPPPHSRTFSTSGLARSSFSHGSISTDDVYAADNNLPPRGPTDTASRIRKVGETLYPLFCVSVHEHAWLPEYGVWGKEEYMKRFWTVLDWAKVVERYKMFTVNSKY</sequence>
<dbReference type="InterPro" id="IPR036314">
    <property type="entry name" value="SOD_C_sf"/>
</dbReference>
<organism evidence="5 6">
    <name type="scientific">Rhodofomes roseus</name>
    <dbReference type="NCBI Taxonomy" id="34475"/>
    <lineage>
        <taxon>Eukaryota</taxon>
        <taxon>Fungi</taxon>
        <taxon>Dikarya</taxon>
        <taxon>Basidiomycota</taxon>
        <taxon>Agaricomycotina</taxon>
        <taxon>Agaricomycetes</taxon>
        <taxon>Polyporales</taxon>
        <taxon>Rhodofomes</taxon>
    </lineage>
</organism>
<dbReference type="GO" id="GO:0005737">
    <property type="term" value="C:cytoplasm"/>
    <property type="evidence" value="ECO:0007669"/>
    <property type="project" value="TreeGrafter"/>
</dbReference>
<comment type="function">
    <text evidence="1">Component of the mitochondrial ribosome (mitoribosome), a dedicated translation machinery responsible for the synthesis of mitochondrial genome-encoded proteins, including at least some of the essential transmembrane subunits of the mitochondrial respiratory chain. The mitoribosomes are attached to the mitochondrial inner membrane and translation products are cotranslationally integrated into the membrane.</text>
</comment>
<feature type="region of interest" description="Disordered" evidence="2">
    <location>
        <begin position="218"/>
        <end position="270"/>
    </location>
</feature>
<feature type="domain" description="Manganese/iron superoxide dismutase C-terminal" evidence="3">
    <location>
        <begin position="138"/>
        <end position="182"/>
    </location>
</feature>
<dbReference type="InterPro" id="IPR036324">
    <property type="entry name" value="Mn/Fe_SOD_N_sf"/>
</dbReference>
<dbReference type="STRING" id="34475.A0A4Y9YD71"/>
<comment type="caution">
    <text evidence="5">The sequence shown here is derived from an EMBL/GenBank/DDBJ whole genome shotgun (WGS) entry which is preliminary data.</text>
</comment>
<dbReference type="GO" id="GO:0046872">
    <property type="term" value="F:metal ion binding"/>
    <property type="evidence" value="ECO:0007669"/>
    <property type="project" value="InterPro"/>
</dbReference>
<evidence type="ECO:0000313" key="5">
    <source>
        <dbReference type="EMBL" id="TFY59828.1"/>
    </source>
</evidence>
<evidence type="ECO:0000313" key="4">
    <source>
        <dbReference type="EMBL" id="KAH9843730.1"/>
    </source>
</evidence>
<dbReference type="PANTHER" id="PTHR43595">
    <property type="entry name" value="37S RIBOSOMAL PROTEIN S26, MITOCHONDRIAL"/>
    <property type="match status" value="1"/>
</dbReference>
<evidence type="ECO:0000313" key="6">
    <source>
        <dbReference type="Proteomes" id="UP000298390"/>
    </source>
</evidence>
<dbReference type="EMBL" id="SEKV01000285">
    <property type="protein sequence ID" value="TFY59828.1"/>
    <property type="molecule type" value="Genomic_DNA"/>
</dbReference>
<dbReference type="InterPro" id="IPR019832">
    <property type="entry name" value="Mn/Fe_SOD_C"/>
</dbReference>
<feature type="domain" description="Manganese/iron superoxide dismutase C-terminal" evidence="3">
    <location>
        <begin position="304"/>
        <end position="346"/>
    </location>
</feature>
<evidence type="ECO:0000256" key="2">
    <source>
        <dbReference type="SAM" id="MobiDB-lite"/>
    </source>
</evidence>
<dbReference type="EMBL" id="JADCUA010000001">
    <property type="protein sequence ID" value="KAH9843730.1"/>
    <property type="molecule type" value="Genomic_DNA"/>
</dbReference>
<dbReference type="GeneID" id="71997102"/>
<dbReference type="OrthoDB" id="275227at2759"/>
<evidence type="ECO:0000313" key="7">
    <source>
        <dbReference type="Proteomes" id="UP000814176"/>
    </source>
</evidence>
<dbReference type="Proteomes" id="UP000814176">
    <property type="component" value="Unassembled WGS sequence"/>
</dbReference>
<evidence type="ECO:0000259" key="3">
    <source>
        <dbReference type="Pfam" id="PF02777"/>
    </source>
</evidence>
<proteinExistence type="predicted"/>
<dbReference type="PANTHER" id="PTHR43595:SF2">
    <property type="entry name" value="SMALL RIBOSOMAL SUBUNIT PROTEIN MS42"/>
    <property type="match status" value="1"/>
</dbReference>
<gene>
    <name evidence="4" type="ORF">C8Q71DRAFT_11812</name>
    <name evidence="5" type="ORF">EVJ58_g5537</name>
</gene>